<dbReference type="PANTHER" id="PTHR35489:SF2">
    <property type="entry name" value="TITAN9"/>
    <property type="match status" value="1"/>
</dbReference>
<keyword evidence="1" id="KW-0175">Coiled coil</keyword>
<dbReference type="EMBL" id="CM002875">
    <property type="protein sequence ID" value="KFK28554.1"/>
    <property type="molecule type" value="Genomic_DNA"/>
</dbReference>
<proteinExistence type="predicted"/>
<dbReference type="GO" id="GO:0009793">
    <property type="term" value="P:embryo development ending in seed dormancy"/>
    <property type="evidence" value="ECO:0007669"/>
    <property type="project" value="EnsemblPlants"/>
</dbReference>
<evidence type="ECO:0000313" key="4">
    <source>
        <dbReference type="EMBL" id="KFK28554.1"/>
    </source>
</evidence>
<dbReference type="Pfam" id="PF25091">
    <property type="entry name" value="DUF7806"/>
    <property type="match status" value="1"/>
</dbReference>
<reference evidence="5" key="1">
    <citation type="journal article" date="2015" name="Nat. Plants">
        <title>Genome expansion of Arabis alpina linked with retrotransposition and reduced symmetric DNA methylation.</title>
        <authorList>
            <person name="Willing E.M."/>
            <person name="Rawat V."/>
            <person name="Mandakova T."/>
            <person name="Maumus F."/>
            <person name="James G.V."/>
            <person name="Nordstroem K.J."/>
            <person name="Becker C."/>
            <person name="Warthmann N."/>
            <person name="Chica C."/>
            <person name="Szarzynska B."/>
            <person name="Zytnicki M."/>
            <person name="Albani M.C."/>
            <person name="Kiefer C."/>
            <person name="Bergonzi S."/>
            <person name="Castaings L."/>
            <person name="Mateos J.L."/>
            <person name="Berns M.C."/>
            <person name="Bujdoso N."/>
            <person name="Piofczyk T."/>
            <person name="de Lorenzo L."/>
            <person name="Barrero-Sicilia C."/>
            <person name="Mateos I."/>
            <person name="Piednoel M."/>
            <person name="Hagmann J."/>
            <person name="Chen-Min-Tao R."/>
            <person name="Iglesias-Fernandez R."/>
            <person name="Schuster S.C."/>
            <person name="Alonso-Blanco C."/>
            <person name="Roudier F."/>
            <person name="Carbonero P."/>
            <person name="Paz-Ares J."/>
            <person name="Davis S.J."/>
            <person name="Pecinka A."/>
            <person name="Quesneville H."/>
            <person name="Colot V."/>
            <person name="Lysak M.A."/>
            <person name="Weigel D."/>
            <person name="Coupland G."/>
            <person name="Schneeberger K."/>
        </authorList>
    </citation>
    <scope>NUCLEOTIDE SEQUENCE [LARGE SCALE GENOMIC DNA]</scope>
    <source>
        <strain evidence="5">cv. Pajares</strain>
    </source>
</reference>
<feature type="domain" description="DUF7806" evidence="3">
    <location>
        <begin position="164"/>
        <end position="258"/>
    </location>
</feature>
<dbReference type="OMA" id="ENASIPH"/>
<accession>A0A087GFA2</accession>
<feature type="coiled-coil region" evidence="1">
    <location>
        <begin position="38"/>
        <end position="72"/>
    </location>
</feature>
<gene>
    <name evidence="4" type="ordered locus">AALP_Aa7g011400</name>
</gene>
<dbReference type="eggNOG" id="ENOG502QPWA">
    <property type="taxonomic scope" value="Eukaryota"/>
</dbReference>
<feature type="compositionally biased region" description="Basic and acidic residues" evidence="2">
    <location>
        <begin position="109"/>
        <end position="120"/>
    </location>
</feature>
<evidence type="ECO:0000259" key="3">
    <source>
        <dbReference type="Pfam" id="PF25091"/>
    </source>
</evidence>
<protein>
    <recommendedName>
        <fullName evidence="3">DUF7806 domain-containing protein</fullName>
    </recommendedName>
</protein>
<organism evidence="4 5">
    <name type="scientific">Arabis alpina</name>
    <name type="common">Alpine rock-cress</name>
    <dbReference type="NCBI Taxonomy" id="50452"/>
    <lineage>
        <taxon>Eukaryota</taxon>
        <taxon>Viridiplantae</taxon>
        <taxon>Streptophyta</taxon>
        <taxon>Embryophyta</taxon>
        <taxon>Tracheophyta</taxon>
        <taxon>Spermatophyta</taxon>
        <taxon>Magnoliopsida</taxon>
        <taxon>eudicotyledons</taxon>
        <taxon>Gunneridae</taxon>
        <taxon>Pentapetalae</taxon>
        <taxon>rosids</taxon>
        <taxon>malvids</taxon>
        <taxon>Brassicales</taxon>
        <taxon>Brassicaceae</taxon>
        <taxon>Arabideae</taxon>
        <taxon>Arabis</taxon>
    </lineage>
</organism>
<name>A0A087GFA2_ARAAL</name>
<evidence type="ECO:0000256" key="1">
    <source>
        <dbReference type="SAM" id="Coils"/>
    </source>
</evidence>
<sequence>MEALYAKLYDKYTNLKKKKFSEFDEVNKEQEDKFLNFVTASEELMQHLTSENENLKERVKDLRTEITSVRLTKDKESLECQKLIIEQERKNKVLCEEVYKLKELIQEGDHSGSKQERKTPETAQMTTRKRRRQTEDVVERDIVSPETLLVTQPQCCNGSSSSATSCTFQALGEHLLGMKLSTYKEGEQVCIIASHPTSGFSFSLSLVNNSTGEESELLYKVVSLGTFERVAPKWMRDDIRFSTSMCPVFFERVARVIKLQC</sequence>
<dbReference type="Proteomes" id="UP000029120">
    <property type="component" value="Chromosome 7"/>
</dbReference>
<dbReference type="OrthoDB" id="759501at2759"/>
<dbReference type="GO" id="GO:0009960">
    <property type="term" value="P:endosperm development"/>
    <property type="evidence" value="ECO:0007669"/>
    <property type="project" value="EnsemblPlants"/>
</dbReference>
<keyword evidence="5" id="KW-1185">Reference proteome</keyword>
<feature type="region of interest" description="Disordered" evidence="2">
    <location>
        <begin position="109"/>
        <end position="139"/>
    </location>
</feature>
<dbReference type="Gramene" id="KFK28554">
    <property type="protein sequence ID" value="KFK28554"/>
    <property type="gene ID" value="AALP_AA7G011400"/>
</dbReference>
<dbReference type="PANTHER" id="PTHR35489">
    <property type="entry name" value="TITAN9"/>
    <property type="match status" value="1"/>
</dbReference>
<evidence type="ECO:0000313" key="5">
    <source>
        <dbReference type="Proteomes" id="UP000029120"/>
    </source>
</evidence>
<dbReference type="AlphaFoldDB" id="A0A087GFA2"/>
<evidence type="ECO:0000256" key="2">
    <source>
        <dbReference type="SAM" id="MobiDB-lite"/>
    </source>
</evidence>
<dbReference type="InterPro" id="IPR056708">
    <property type="entry name" value="DUF7806"/>
</dbReference>